<feature type="transmembrane region" description="Helical" evidence="1">
    <location>
        <begin position="676"/>
        <end position="699"/>
    </location>
</feature>
<dbReference type="OrthoDB" id="10041933at2759"/>
<reference evidence="3" key="1">
    <citation type="submission" date="2021-02" db="EMBL/GenBank/DDBJ databases">
        <authorList>
            <person name="Nowell W R."/>
        </authorList>
    </citation>
    <scope>NUCLEOTIDE SEQUENCE</scope>
</reference>
<keyword evidence="1" id="KW-0812">Transmembrane</keyword>
<evidence type="ECO:0000313" key="4">
    <source>
        <dbReference type="EMBL" id="CAF1240259.1"/>
    </source>
</evidence>
<keyword evidence="1" id="KW-0472">Membrane</keyword>
<protein>
    <recommendedName>
        <fullName evidence="7">Transmembrane protein</fullName>
    </recommendedName>
</protein>
<evidence type="ECO:0000256" key="2">
    <source>
        <dbReference type="SAM" id="SignalP"/>
    </source>
</evidence>
<proteinExistence type="predicted"/>
<evidence type="ECO:0000313" key="3">
    <source>
        <dbReference type="EMBL" id="CAF1177511.1"/>
    </source>
</evidence>
<feature type="signal peptide" evidence="2">
    <location>
        <begin position="1"/>
        <end position="18"/>
    </location>
</feature>
<dbReference type="Proteomes" id="UP000663877">
    <property type="component" value="Unassembled WGS sequence"/>
</dbReference>
<feature type="chain" id="PRO_5036226131" description="Transmembrane protein" evidence="2">
    <location>
        <begin position="19"/>
        <end position="766"/>
    </location>
</feature>
<keyword evidence="1" id="KW-1133">Transmembrane helix</keyword>
<evidence type="ECO:0008006" key="7">
    <source>
        <dbReference type="Google" id="ProtNLM"/>
    </source>
</evidence>
<comment type="caution">
    <text evidence="3">The sequence shown here is derived from an EMBL/GenBank/DDBJ whole genome shotgun (WGS) entry which is preliminary data.</text>
</comment>
<evidence type="ECO:0000256" key="1">
    <source>
        <dbReference type="SAM" id="Phobius"/>
    </source>
</evidence>
<keyword evidence="5" id="KW-1185">Reference proteome</keyword>
<dbReference type="EMBL" id="CAJNOM010000215">
    <property type="protein sequence ID" value="CAF1240259.1"/>
    <property type="molecule type" value="Genomic_DNA"/>
</dbReference>
<organism evidence="3 6">
    <name type="scientific">Adineta steineri</name>
    <dbReference type="NCBI Taxonomy" id="433720"/>
    <lineage>
        <taxon>Eukaryota</taxon>
        <taxon>Metazoa</taxon>
        <taxon>Spiralia</taxon>
        <taxon>Gnathifera</taxon>
        <taxon>Rotifera</taxon>
        <taxon>Eurotatoria</taxon>
        <taxon>Bdelloidea</taxon>
        <taxon>Adinetida</taxon>
        <taxon>Adinetidae</taxon>
        <taxon>Adineta</taxon>
    </lineage>
</organism>
<keyword evidence="2" id="KW-0732">Signal</keyword>
<dbReference type="Proteomes" id="UP000663832">
    <property type="component" value="Unassembled WGS sequence"/>
</dbReference>
<accession>A0A814UIK8</accession>
<evidence type="ECO:0000313" key="6">
    <source>
        <dbReference type="Proteomes" id="UP000663877"/>
    </source>
</evidence>
<dbReference type="AlphaFoldDB" id="A0A814UIK8"/>
<evidence type="ECO:0000313" key="5">
    <source>
        <dbReference type="Proteomes" id="UP000663832"/>
    </source>
</evidence>
<dbReference type="EMBL" id="CAJNOI010000199">
    <property type="protein sequence ID" value="CAF1177511.1"/>
    <property type="molecule type" value="Genomic_DNA"/>
</dbReference>
<sequence length="766" mass="91372">MNLIITIFLFIKNDFSLAQSFDIKSQNNNSEEYVPLRFLTQKTFIVTNPCHTEKSILIRNNTLYKFDQEQFQWKRLCVSRNIFNQQIPIVNSIAHLNNDLILIIHGILFRTHDIISSIKNEDIIYTISRYSNLPILFEKIDNVFTTPCCTCLKNTTYRSISHVFNDYVILANKYGNVILFYFKSMSIVYDFGNIFQTQSICKSHQCTILYLGLFHAIPILMCVVKYENDKALIYHQSFLELNSTFQKLIYINFTGDSLYITPTTYHNSYFFWDIKKIYYTTNGGLLLSEVQHNGCELDYLDNMNKSQLEDYYTNLEIDYDNITLLTKEIYCFNKTIDYLFILNKEFFIITQNNDWFYGKESFFSSIIKLEQKTECNPTFQDLSVPNFNFNITQCLLNINQQTLPCSSFIQSTCSYIRFKPLFDINQLYILEKNTQKYFEFILEAYTIIPIMIVSIESTFFNYMINYTINYMNNGIIQIIGNILVSTINQTRMRQNLPINIIHQFSPLYIKRKQSDSILLKYQYCFNETCQSIDSNQLDSLLIYAIPLTKEHENYAHYLINRSDSCVPISPSMYRLWLQLTLNTTSRKQPFRIPYERRTSYRTLLNMFSIPKNSCLFYNASNSIHINKTINQSSYDHLKFLIHIIAYNNKYSYCDLETFILLEIEPVYHIHTTYRGYVFLITLFLFILLFILFIHIYTYYKYKQRQKYLEYHRLNQIDAGQFHQWYDVAQYLNKNKHTNNYDSIHNYLLNLEPTNNLTKRLIEYHHK</sequence>
<name>A0A814UIK8_9BILA</name>
<gene>
    <name evidence="3" type="ORF">BJG266_LOCUS25565</name>
    <name evidence="4" type="ORF">QVE165_LOCUS27934</name>
</gene>